<evidence type="ECO:0000256" key="7">
    <source>
        <dbReference type="SAM" id="Phobius"/>
    </source>
</evidence>
<accession>A0A2G5CYR5</accession>
<sequence>MDSKAAPTNHRTYEDFNPITNLVTEERRTLEIHLPDFRKDQVRVQLDNQGNLRISGERPLEGNKWSRFRVNYRIPQDCNSSDIHAKFNNNILQVILPKKIVDTTVLDNPTQTQGPHTSPKTSTEPKPDNINLQSAGGIEDNKSKTDPSGMEKATKNTTKDNGRGSLGSYQVALGGYVVALHKPRRMLVNVAVAVALMVAAGAYAVYRVKSSSGKDEWSFY</sequence>
<dbReference type="PANTHER" id="PTHR43670">
    <property type="entry name" value="HEAT SHOCK PROTEIN 26"/>
    <property type="match status" value="1"/>
</dbReference>
<keyword evidence="10" id="KW-1185">Reference proteome</keyword>
<reference evidence="9 10" key="1">
    <citation type="submission" date="2017-09" db="EMBL/GenBank/DDBJ databases">
        <title>WGS assembly of Aquilegia coerulea Goldsmith.</title>
        <authorList>
            <person name="Hodges S."/>
            <person name="Kramer E."/>
            <person name="Nordborg M."/>
            <person name="Tomkins J."/>
            <person name="Borevitz J."/>
            <person name="Derieg N."/>
            <person name="Yan J."/>
            <person name="Mihaltcheva S."/>
            <person name="Hayes R.D."/>
            <person name="Rokhsar D."/>
        </authorList>
    </citation>
    <scope>NUCLEOTIDE SEQUENCE [LARGE SCALE GENOMIC DNA]</scope>
    <source>
        <strain evidence="10">cv. Goldsmith</strain>
    </source>
</reference>
<dbReference type="GO" id="GO:0006952">
    <property type="term" value="P:defense response"/>
    <property type="evidence" value="ECO:0007669"/>
    <property type="project" value="UniProtKB-KW"/>
</dbReference>
<evidence type="ECO:0000313" key="9">
    <source>
        <dbReference type="EMBL" id="PIA36057.1"/>
    </source>
</evidence>
<feature type="region of interest" description="Disordered" evidence="6">
    <location>
        <begin position="106"/>
        <end position="164"/>
    </location>
</feature>
<feature type="compositionally biased region" description="Polar residues" evidence="6">
    <location>
        <begin position="106"/>
        <end position="134"/>
    </location>
</feature>
<dbReference type="SUPFAM" id="SSF49764">
    <property type="entry name" value="HSP20-like chaperones"/>
    <property type="match status" value="1"/>
</dbReference>
<comment type="subcellular location">
    <subcellularLocation>
        <location evidence="1">Cell membrane</location>
        <topology evidence="1">Single-pass membrane protein</topology>
    </subcellularLocation>
</comment>
<dbReference type="InParanoid" id="A0A2G5CYR5"/>
<proteinExistence type="inferred from homology"/>
<dbReference type="EMBL" id="KZ305051">
    <property type="protein sequence ID" value="PIA36057.1"/>
    <property type="molecule type" value="Genomic_DNA"/>
</dbReference>
<dbReference type="OrthoDB" id="1431247at2759"/>
<organism evidence="9 10">
    <name type="scientific">Aquilegia coerulea</name>
    <name type="common">Rocky mountain columbine</name>
    <dbReference type="NCBI Taxonomy" id="218851"/>
    <lineage>
        <taxon>Eukaryota</taxon>
        <taxon>Viridiplantae</taxon>
        <taxon>Streptophyta</taxon>
        <taxon>Embryophyta</taxon>
        <taxon>Tracheophyta</taxon>
        <taxon>Spermatophyta</taxon>
        <taxon>Magnoliopsida</taxon>
        <taxon>Ranunculales</taxon>
        <taxon>Ranunculaceae</taxon>
        <taxon>Thalictroideae</taxon>
        <taxon>Aquilegia</taxon>
    </lineage>
</organism>
<feature type="domain" description="SHSP" evidence="8">
    <location>
        <begin position="10"/>
        <end position="113"/>
    </location>
</feature>
<dbReference type="Pfam" id="PF00011">
    <property type="entry name" value="HSP20"/>
    <property type="match status" value="1"/>
</dbReference>
<keyword evidence="2" id="KW-1003">Cell membrane</keyword>
<keyword evidence="7" id="KW-0812">Transmembrane</keyword>
<dbReference type="PANTHER" id="PTHR43670:SF118">
    <property type="entry name" value="HSP20_ALPHA CRYSTALLIN FAMILY PROTEIN"/>
    <property type="match status" value="1"/>
</dbReference>
<name>A0A2G5CYR5_AQUCA</name>
<evidence type="ECO:0000313" key="10">
    <source>
        <dbReference type="Proteomes" id="UP000230069"/>
    </source>
</evidence>
<dbReference type="CDD" id="cd06464">
    <property type="entry name" value="ACD_sHsps-like"/>
    <property type="match status" value="1"/>
</dbReference>
<feature type="transmembrane region" description="Helical" evidence="7">
    <location>
        <begin position="186"/>
        <end position="206"/>
    </location>
</feature>
<dbReference type="InterPro" id="IPR008978">
    <property type="entry name" value="HSP20-like_chaperone"/>
</dbReference>
<evidence type="ECO:0000256" key="1">
    <source>
        <dbReference type="ARBA" id="ARBA00004162"/>
    </source>
</evidence>
<dbReference type="STRING" id="218851.A0A2G5CYR5"/>
<dbReference type="Proteomes" id="UP000230069">
    <property type="component" value="Unassembled WGS sequence"/>
</dbReference>
<comment type="similarity">
    <text evidence="4 5">Belongs to the small heat shock protein (HSP20) family.</text>
</comment>
<evidence type="ECO:0000256" key="2">
    <source>
        <dbReference type="ARBA" id="ARBA00022475"/>
    </source>
</evidence>
<dbReference type="Gene3D" id="2.60.40.790">
    <property type="match status" value="1"/>
</dbReference>
<dbReference type="FunCoup" id="A0A2G5CYR5">
    <property type="interactions" value="63"/>
</dbReference>
<keyword evidence="7" id="KW-1133">Transmembrane helix</keyword>
<evidence type="ECO:0000256" key="3">
    <source>
        <dbReference type="ARBA" id="ARBA00022821"/>
    </source>
</evidence>
<evidence type="ECO:0000256" key="5">
    <source>
        <dbReference type="RuleBase" id="RU003616"/>
    </source>
</evidence>
<dbReference type="AlphaFoldDB" id="A0A2G5CYR5"/>
<evidence type="ECO:0000259" key="8">
    <source>
        <dbReference type="PROSITE" id="PS01031"/>
    </source>
</evidence>
<evidence type="ECO:0000256" key="6">
    <source>
        <dbReference type="SAM" id="MobiDB-lite"/>
    </source>
</evidence>
<evidence type="ECO:0000256" key="4">
    <source>
        <dbReference type="PROSITE-ProRule" id="PRU00285"/>
    </source>
</evidence>
<dbReference type="GO" id="GO:0005886">
    <property type="term" value="C:plasma membrane"/>
    <property type="evidence" value="ECO:0007669"/>
    <property type="project" value="UniProtKB-SubCell"/>
</dbReference>
<dbReference type="PROSITE" id="PS01031">
    <property type="entry name" value="SHSP"/>
    <property type="match status" value="1"/>
</dbReference>
<dbReference type="GO" id="GO:0034605">
    <property type="term" value="P:cellular response to heat"/>
    <property type="evidence" value="ECO:0007669"/>
    <property type="project" value="TreeGrafter"/>
</dbReference>
<keyword evidence="7" id="KW-0472">Membrane</keyword>
<protein>
    <recommendedName>
        <fullName evidence="8">SHSP domain-containing protein</fullName>
    </recommendedName>
</protein>
<dbReference type="InterPro" id="IPR002068">
    <property type="entry name" value="A-crystallin/Hsp20_dom"/>
</dbReference>
<feature type="compositionally biased region" description="Basic and acidic residues" evidence="6">
    <location>
        <begin position="152"/>
        <end position="162"/>
    </location>
</feature>
<keyword evidence="3" id="KW-0611">Plant defense</keyword>
<gene>
    <name evidence="9" type="ORF">AQUCO_03400157v1</name>
</gene>